<dbReference type="PANTHER" id="PTHR30543">
    <property type="entry name" value="CHROMATE REDUCTASE"/>
    <property type="match status" value="1"/>
</dbReference>
<dbReference type="GO" id="GO:0010181">
    <property type="term" value="F:FMN binding"/>
    <property type="evidence" value="ECO:0007669"/>
    <property type="project" value="TreeGrafter"/>
</dbReference>
<dbReference type="InterPro" id="IPR050712">
    <property type="entry name" value="NAD(P)H-dep_reductase"/>
</dbReference>
<dbReference type="eggNOG" id="COG0431">
    <property type="taxonomic scope" value="Bacteria"/>
</dbReference>
<dbReference type="Pfam" id="PF03358">
    <property type="entry name" value="FMN_red"/>
    <property type="match status" value="1"/>
</dbReference>
<organism evidence="2 3">
    <name type="scientific">Phenylobacterium zucineum (strain HLK1)</name>
    <dbReference type="NCBI Taxonomy" id="450851"/>
    <lineage>
        <taxon>Bacteria</taxon>
        <taxon>Pseudomonadati</taxon>
        <taxon>Pseudomonadota</taxon>
        <taxon>Alphaproteobacteria</taxon>
        <taxon>Caulobacterales</taxon>
        <taxon>Caulobacteraceae</taxon>
        <taxon>Phenylobacterium</taxon>
    </lineage>
</organism>
<evidence type="ECO:0000259" key="1">
    <source>
        <dbReference type="Pfam" id="PF03358"/>
    </source>
</evidence>
<dbReference type="InterPro" id="IPR029039">
    <property type="entry name" value="Flavoprotein-like_sf"/>
</dbReference>
<dbReference type="GO" id="GO:0016491">
    <property type="term" value="F:oxidoreductase activity"/>
    <property type="evidence" value="ECO:0007669"/>
    <property type="project" value="InterPro"/>
</dbReference>
<sequence>MAHERREDAMSRPLIVGLGGTVRPGSSSERALAASLRRCEALGAETRLLGGEFLSRLPIFDPRPVEVTAAQQELADLVCRADGVIVASPGYHGSISGIIKNALDTLELTRGEAAPYLTGKPVGAIITADGWQAAGTTLMALRAIIHALRGWPTPFGAALNATSELFGPDGEPSDPKDTWQLATVAEQVMDFAQMKARS</sequence>
<dbReference type="EMBL" id="CP000747">
    <property type="protein sequence ID" value="ACG79706.1"/>
    <property type="molecule type" value="Genomic_DNA"/>
</dbReference>
<dbReference type="Proteomes" id="UP000001868">
    <property type="component" value="Chromosome"/>
</dbReference>
<accession>B4RB61</accession>
<dbReference type="SUPFAM" id="SSF52218">
    <property type="entry name" value="Flavoproteins"/>
    <property type="match status" value="1"/>
</dbReference>
<dbReference type="PANTHER" id="PTHR30543:SF21">
    <property type="entry name" value="NAD(P)H-DEPENDENT FMN REDUCTASE LOT6"/>
    <property type="match status" value="1"/>
</dbReference>
<dbReference type="AlphaFoldDB" id="B4RB61"/>
<keyword evidence="3" id="KW-1185">Reference proteome</keyword>
<feature type="domain" description="NADPH-dependent FMN reductase-like" evidence="1">
    <location>
        <begin position="15"/>
        <end position="154"/>
    </location>
</feature>
<dbReference type="Gene3D" id="3.40.50.360">
    <property type="match status" value="1"/>
</dbReference>
<gene>
    <name evidence="2" type="ordered locus">PHZ_c3297</name>
</gene>
<reference evidence="2 3" key="1">
    <citation type="journal article" date="2008" name="BMC Genomics">
        <title>Complete genome of Phenylobacterium zucineum - a novel facultative intracellular bacterium isolated from human erythroleukemia cell line K562.</title>
        <authorList>
            <person name="Luo Y."/>
            <person name="Xu X."/>
            <person name="Ding Z."/>
            <person name="Liu Z."/>
            <person name="Zhang B."/>
            <person name="Yan Z."/>
            <person name="Sun J."/>
            <person name="Hu S."/>
            <person name="Hu X."/>
        </authorList>
    </citation>
    <scope>NUCLEOTIDE SEQUENCE [LARGE SCALE GENOMIC DNA]</scope>
    <source>
        <strain evidence="2 3">HLK1</strain>
    </source>
</reference>
<evidence type="ECO:0000313" key="3">
    <source>
        <dbReference type="Proteomes" id="UP000001868"/>
    </source>
</evidence>
<dbReference type="STRING" id="450851.PHZ_c3297"/>
<dbReference type="HOGENOM" id="CLU_055322_1_1_5"/>
<proteinExistence type="predicted"/>
<name>B4RB61_PHEZH</name>
<protein>
    <submittedName>
        <fullName evidence="2">NADPH-dependent FMN reductase family protein</fullName>
    </submittedName>
</protein>
<evidence type="ECO:0000313" key="2">
    <source>
        <dbReference type="EMBL" id="ACG79706.1"/>
    </source>
</evidence>
<dbReference type="KEGG" id="pzu:PHZ_c3297"/>
<dbReference type="GO" id="GO:0005829">
    <property type="term" value="C:cytosol"/>
    <property type="evidence" value="ECO:0007669"/>
    <property type="project" value="TreeGrafter"/>
</dbReference>
<dbReference type="InterPro" id="IPR005025">
    <property type="entry name" value="FMN_Rdtase-like_dom"/>
</dbReference>